<protein>
    <submittedName>
        <fullName evidence="1">Uncharacterized protein</fullName>
    </submittedName>
</protein>
<dbReference type="EMBL" id="CACRXK020007566">
    <property type="protein sequence ID" value="CAB4012582.1"/>
    <property type="molecule type" value="Genomic_DNA"/>
</dbReference>
<comment type="caution">
    <text evidence="1">The sequence shown here is derived from an EMBL/GenBank/DDBJ whole genome shotgun (WGS) entry which is preliminary data.</text>
</comment>
<keyword evidence="2" id="KW-1185">Reference proteome</keyword>
<name>A0A6S7J5C9_PARCT</name>
<evidence type="ECO:0000313" key="1">
    <source>
        <dbReference type="EMBL" id="CAB4012582.1"/>
    </source>
</evidence>
<dbReference type="InterPro" id="IPR036514">
    <property type="entry name" value="SGNH_hydro_sf"/>
</dbReference>
<dbReference type="AlphaFoldDB" id="A0A6S7J5C9"/>
<proteinExistence type="predicted"/>
<gene>
    <name evidence="1" type="ORF">PACLA_8A056634</name>
</gene>
<reference evidence="1" key="1">
    <citation type="submission" date="2020-04" db="EMBL/GenBank/DDBJ databases">
        <authorList>
            <person name="Alioto T."/>
            <person name="Alioto T."/>
            <person name="Gomez Garrido J."/>
        </authorList>
    </citation>
    <scope>NUCLEOTIDE SEQUENCE</scope>
    <source>
        <strain evidence="1">A484AB</strain>
    </source>
</reference>
<organism evidence="1 2">
    <name type="scientific">Paramuricea clavata</name>
    <name type="common">Red gorgonian</name>
    <name type="synonym">Violescent sea-whip</name>
    <dbReference type="NCBI Taxonomy" id="317549"/>
    <lineage>
        <taxon>Eukaryota</taxon>
        <taxon>Metazoa</taxon>
        <taxon>Cnidaria</taxon>
        <taxon>Anthozoa</taxon>
        <taxon>Octocorallia</taxon>
        <taxon>Malacalcyonacea</taxon>
        <taxon>Plexauridae</taxon>
        <taxon>Paramuricea</taxon>
    </lineage>
</organism>
<evidence type="ECO:0000313" key="2">
    <source>
        <dbReference type="Proteomes" id="UP001152795"/>
    </source>
</evidence>
<sequence>MDAASGKRLNTTGLYICNDQESLENSFNKSGNTIADETNSGDGMLENIENNKAADLNEKYLVEINEKTRYINSLEQKLIKIEEERDSLQLATRLIAQDKLCQHRGKSADEIEFEIRNIDQNVAPSHVILHCGTNNLPTDDPNICIKKLEDPCSRVQGKFPNAQIGVSTITCRKDLQLANKIEEVNNKIKDMCSRNGYNIILHNNINGTCPNNSKLHLNAKGTALLAVGFIKFLRGRQFSPPQQHHNYSKHFHLEETLHLIEKTLKYLTT</sequence>
<dbReference type="SUPFAM" id="SSF52266">
    <property type="entry name" value="SGNH hydrolase"/>
    <property type="match status" value="1"/>
</dbReference>
<accession>A0A6S7J5C9</accession>
<dbReference type="Gene3D" id="3.40.50.1110">
    <property type="entry name" value="SGNH hydrolase"/>
    <property type="match status" value="1"/>
</dbReference>
<dbReference type="Proteomes" id="UP001152795">
    <property type="component" value="Unassembled WGS sequence"/>
</dbReference>